<dbReference type="AlphaFoldDB" id="A0ABD2YJL3"/>
<feature type="region of interest" description="Disordered" evidence="1">
    <location>
        <begin position="1"/>
        <end position="30"/>
    </location>
</feature>
<feature type="compositionally biased region" description="Basic residues" evidence="1">
    <location>
        <begin position="1"/>
        <end position="16"/>
    </location>
</feature>
<organism evidence="2 3">
    <name type="scientific">Cinchona calisaya</name>
    <dbReference type="NCBI Taxonomy" id="153742"/>
    <lineage>
        <taxon>Eukaryota</taxon>
        <taxon>Viridiplantae</taxon>
        <taxon>Streptophyta</taxon>
        <taxon>Embryophyta</taxon>
        <taxon>Tracheophyta</taxon>
        <taxon>Spermatophyta</taxon>
        <taxon>Magnoliopsida</taxon>
        <taxon>eudicotyledons</taxon>
        <taxon>Gunneridae</taxon>
        <taxon>Pentapetalae</taxon>
        <taxon>asterids</taxon>
        <taxon>lamiids</taxon>
        <taxon>Gentianales</taxon>
        <taxon>Rubiaceae</taxon>
        <taxon>Cinchonoideae</taxon>
        <taxon>Cinchoneae</taxon>
        <taxon>Cinchona</taxon>
    </lineage>
</organism>
<proteinExistence type="predicted"/>
<evidence type="ECO:0000313" key="3">
    <source>
        <dbReference type="Proteomes" id="UP001630127"/>
    </source>
</evidence>
<reference evidence="2 3" key="1">
    <citation type="submission" date="2024-11" db="EMBL/GenBank/DDBJ databases">
        <title>A near-complete genome assembly of Cinchona calisaya.</title>
        <authorList>
            <person name="Lian D.C."/>
            <person name="Zhao X.W."/>
            <person name="Wei L."/>
        </authorList>
    </citation>
    <scope>NUCLEOTIDE SEQUENCE [LARGE SCALE GENOMIC DNA]</scope>
    <source>
        <tissue evidence="2">Nenye</tissue>
    </source>
</reference>
<accession>A0ABD2YJL3</accession>
<dbReference type="Proteomes" id="UP001630127">
    <property type="component" value="Unassembled WGS sequence"/>
</dbReference>
<evidence type="ECO:0000256" key="1">
    <source>
        <dbReference type="SAM" id="MobiDB-lite"/>
    </source>
</evidence>
<name>A0ABD2YJL3_9GENT</name>
<evidence type="ECO:0000313" key="2">
    <source>
        <dbReference type="EMBL" id="KAL3507561.1"/>
    </source>
</evidence>
<sequence>MTTKRRRKEPGSHLRKPQLEPTNTKEGSLLREKNLLPHNDVNAKSAAMIDFPFQRGRGLGMISREIFGLLAISIVKRAPDYGVYPTNNLECRNEIQALSSGFTYVGDRPDEEPIAEMVGVKFTEQTTVGPEVQQEMAVPSNLGAADDIFLVEVELGEEK</sequence>
<keyword evidence="3" id="KW-1185">Reference proteome</keyword>
<protein>
    <submittedName>
        <fullName evidence="2">Uncharacterized protein</fullName>
    </submittedName>
</protein>
<comment type="caution">
    <text evidence="2">The sequence shown here is derived from an EMBL/GenBank/DDBJ whole genome shotgun (WGS) entry which is preliminary data.</text>
</comment>
<gene>
    <name evidence="2" type="ORF">ACH5RR_032943</name>
</gene>
<dbReference type="EMBL" id="JBJUIK010000013">
    <property type="protein sequence ID" value="KAL3507561.1"/>
    <property type="molecule type" value="Genomic_DNA"/>
</dbReference>